<proteinExistence type="inferred from homology"/>
<feature type="compositionally biased region" description="Basic and acidic residues" evidence="4">
    <location>
        <begin position="22"/>
        <end position="37"/>
    </location>
</feature>
<evidence type="ECO:0000256" key="5">
    <source>
        <dbReference type="SAM" id="Phobius"/>
    </source>
</evidence>
<feature type="region of interest" description="Disordered" evidence="4">
    <location>
        <begin position="1"/>
        <end position="49"/>
    </location>
</feature>
<keyword evidence="5" id="KW-0812">Transmembrane</keyword>
<dbReference type="PANTHER" id="PTHR10903">
    <property type="entry name" value="GTPASE, IMAP FAMILY MEMBER-RELATED"/>
    <property type="match status" value="1"/>
</dbReference>
<feature type="domain" description="AIG1-type G" evidence="6">
    <location>
        <begin position="196"/>
        <end position="392"/>
    </location>
</feature>
<feature type="transmembrane region" description="Helical" evidence="5">
    <location>
        <begin position="403"/>
        <end position="424"/>
    </location>
</feature>
<sequence length="477" mass="53113">MKREHPCPYTRRTNNEPDSQDPDTKETGAQQDTKENNSKAVRSPRHQDQTCNSRDLRIVLLGVSGAGKSTIGNAILGGEAFKQSRTTKSEIQTGRVEDKYISIIDTPGFFSTHLTIEELQEQMMRSLSLAHPGPHVFLLIINLETFEEDERNVVEKIQEIFGAQAFKFTMVLVTGREKMSRKEWMHFILEEKFRELVDLRIVMLGKTGAGKSTTGNTILGEEVFKEEFSPKSVTKKCKKCHKIVDYRDISVIDTPGLYDTCEEDLKEEIVRCIEMSVPGPHAFLLVIRLDARFTDEEKNTVKWIQKHFGKDAERYTIILFTRGDQLKIPIDKYVAKHKQLNELVRQCGGGYHVLNNTARNPAQVTELLKKIDSMVMKNGGQYYTNEMYMEAQRKIMMKKAQDAALVGVSVAGAGAAVAGGAVLVAATGGLALPVALIAGGAALAGGPGAKVIADKVRHIKGKRKNSINQNENFDSEK</sequence>
<evidence type="ECO:0000256" key="3">
    <source>
        <dbReference type="ARBA" id="ARBA00023134"/>
    </source>
</evidence>
<feature type="transmembrane region" description="Helical" evidence="5">
    <location>
        <begin position="430"/>
        <end position="453"/>
    </location>
</feature>
<evidence type="ECO:0000259" key="6">
    <source>
        <dbReference type="PROSITE" id="PS51720"/>
    </source>
</evidence>
<evidence type="ECO:0000313" key="7">
    <source>
        <dbReference type="EMBL" id="KAI2668925.1"/>
    </source>
</evidence>
<dbReference type="Pfam" id="PF04548">
    <property type="entry name" value="AIG1"/>
    <property type="match status" value="2"/>
</dbReference>
<dbReference type="InterPro" id="IPR045058">
    <property type="entry name" value="GIMA/IAN/Toc"/>
</dbReference>
<dbReference type="Gene3D" id="3.40.50.300">
    <property type="entry name" value="P-loop containing nucleotide triphosphate hydrolases"/>
    <property type="match status" value="2"/>
</dbReference>
<comment type="caution">
    <text evidence="7">The sequence shown here is derived from an EMBL/GenBank/DDBJ whole genome shotgun (WGS) entry which is preliminary data.</text>
</comment>
<dbReference type="Proteomes" id="UP000830375">
    <property type="component" value="Unassembled WGS sequence"/>
</dbReference>
<keyword evidence="8" id="KW-1185">Reference proteome</keyword>
<gene>
    <name evidence="7" type="ORF">H4Q32_028722</name>
</gene>
<evidence type="ECO:0000256" key="1">
    <source>
        <dbReference type="ARBA" id="ARBA00008535"/>
    </source>
</evidence>
<dbReference type="PANTHER" id="PTHR10903:SF188">
    <property type="entry name" value="GTPASE IMAP FAMILY MEMBER 2-LIKE-RELATED"/>
    <property type="match status" value="1"/>
</dbReference>
<keyword evidence="5" id="KW-0472">Membrane</keyword>
<keyword evidence="5" id="KW-1133">Transmembrane helix</keyword>
<keyword evidence="2" id="KW-0547">Nucleotide-binding</keyword>
<name>A0ABQ8N1Q5_LABRO</name>
<feature type="domain" description="AIG1-type G" evidence="6">
    <location>
        <begin position="53"/>
        <end position="195"/>
    </location>
</feature>
<comment type="similarity">
    <text evidence="1">Belongs to the TRAFAC class TrmE-Era-EngA-EngB-Septin-like GTPase superfamily. AIG1/Toc34/Toc159-like paraseptin GTPase family. IAN subfamily.</text>
</comment>
<accession>A0ABQ8N1Q5</accession>
<evidence type="ECO:0000313" key="8">
    <source>
        <dbReference type="Proteomes" id="UP000830375"/>
    </source>
</evidence>
<dbReference type="SUPFAM" id="SSF52540">
    <property type="entry name" value="P-loop containing nucleoside triphosphate hydrolases"/>
    <property type="match status" value="2"/>
</dbReference>
<dbReference type="InterPro" id="IPR006703">
    <property type="entry name" value="G_AIG1"/>
</dbReference>
<dbReference type="PROSITE" id="PS51720">
    <property type="entry name" value="G_AIG1"/>
    <property type="match status" value="2"/>
</dbReference>
<dbReference type="EMBL" id="JACTAM010000001">
    <property type="protein sequence ID" value="KAI2668925.1"/>
    <property type="molecule type" value="Genomic_DNA"/>
</dbReference>
<reference evidence="7 8" key="1">
    <citation type="submission" date="2022-01" db="EMBL/GenBank/DDBJ databases">
        <title>A high-quality chromosome-level genome assembly of rohu carp, Labeo rohita.</title>
        <authorList>
            <person name="Arick M.A. II"/>
            <person name="Hsu C.-Y."/>
            <person name="Magbanua Z."/>
            <person name="Pechanova O."/>
            <person name="Grover C."/>
            <person name="Miller E."/>
            <person name="Thrash A."/>
            <person name="Ezzel L."/>
            <person name="Alam S."/>
            <person name="Benzie J."/>
            <person name="Hamilton M."/>
            <person name="Karsi A."/>
            <person name="Lawrence M.L."/>
            <person name="Peterson D.G."/>
        </authorList>
    </citation>
    <scope>NUCLEOTIDE SEQUENCE [LARGE SCALE GENOMIC DNA]</scope>
    <source>
        <strain evidence="8">BAU-BD-2019</strain>
        <tissue evidence="7">Blood</tissue>
    </source>
</reference>
<protein>
    <submittedName>
        <fullName evidence="7">GTPase IMAP family member 9</fullName>
    </submittedName>
</protein>
<dbReference type="CDD" id="cd01852">
    <property type="entry name" value="AIG1"/>
    <property type="match status" value="1"/>
</dbReference>
<evidence type="ECO:0000256" key="2">
    <source>
        <dbReference type="ARBA" id="ARBA00022741"/>
    </source>
</evidence>
<dbReference type="InterPro" id="IPR027417">
    <property type="entry name" value="P-loop_NTPase"/>
</dbReference>
<organism evidence="7 8">
    <name type="scientific">Labeo rohita</name>
    <name type="common">Indian major carp</name>
    <name type="synonym">Cyprinus rohita</name>
    <dbReference type="NCBI Taxonomy" id="84645"/>
    <lineage>
        <taxon>Eukaryota</taxon>
        <taxon>Metazoa</taxon>
        <taxon>Chordata</taxon>
        <taxon>Craniata</taxon>
        <taxon>Vertebrata</taxon>
        <taxon>Euteleostomi</taxon>
        <taxon>Actinopterygii</taxon>
        <taxon>Neopterygii</taxon>
        <taxon>Teleostei</taxon>
        <taxon>Ostariophysi</taxon>
        <taxon>Cypriniformes</taxon>
        <taxon>Cyprinidae</taxon>
        <taxon>Labeoninae</taxon>
        <taxon>Labeonini</taxon>
        <taxon>Labeo</taxon>
    </lineage>
</organism>
<keyword evidence="3" id="KW-0342">GTP-binding</keyword>
<evidence type="ECO:0000256" key="4">
    <source>
        <dbReference type="SAM" id="MobiDB-lite"/>
    </source>
</evidence>